<reference evidence="3" key="1">
    <citation type="submission" date="2021-01" db="EMBL/GenBank/DDBJ databases">
        <authorList>
            <person name="Corre E."/>
            <person name="Pelletier E."/>
            <person name="Niang G."/>
            <person name="Scheremetjew M."/>
            <person name="Finn R."/>
            <person name="Kale V."/>
            <person name="Holt S."/>
            <person name="Cochrane G."/>
            <person name="Meng A."/>
            <person name="Brown T."/>
            <person name="Cohen L."/>
        </authorList>
    </citation>
    <scope>NUCLEOTIDE SEQUENCE</scope>
    <source>
        <strain evidence="3">CCMP2877</strain>
    </source>
</reference>
<comment type="similarity">
    <text evidence="1">Belongs to the ENY2 family.</text>
</comment>
<comment type="subunit">
    <text evidence="1">Component of the nuclear pore complex (NPC)-associated TREX-2 complex (transcription and export complex 2). Component of the SAGA transcription coactivator-HAT complex. Within the SAGA complex, participates to a subcomplex of SAGA called the DUB module (deubiquitination module).</text>
</comment>
<keyword evidence="1" id="KW-0805">Transcription regulation</keyword>
<evidence type="ECO:0000256" key="2">
    <source>
        <dbReference type="SAM" id="MobiDB-lite"/>
    </source>
</evidence>
<dbReference type="Gene3D" id="1.10.246.140">
    <property type="match status" value="1"/>
</dbReference>
<keyword evidence="1" id="KW-0804">Transcription</keyword>
<sequence>MAQDAGIKQALDIQKERAHQDEQAKNEIIRSMIQTGQKDKIKKYLKQALLKSEWKEEVTKLIDAKRDENVVRRIPNEELVHHVLPQARDLVPEDIRNDILLKVLRFMPEEDEESSIGMLDEGEQIAETKSDGGNDSDDSVL</sequence>
<keyword evidence="1" id="KW-0509">mRNA transport</keyword>
<name>A0A7S1UHA8_9STRA</name>
<dbReference type="PANTHER" id="PTHR12514">
    <property type="entry name" value="ENHANCER OF YELLOW 2 TRANSCRIPTION FACTOR"/>
    <property type="match status" value="1"/>
</dbReference>
<dbReference type="GO" id="GO:0006406">
    <property type="term" value="P:mRNA export from nucleus"/>
    <property type="evidence" value="ECO:0007669"/>
    <property type="project" value="UniProtKB-UniRule"/>
</dbReference>
<dbReference type="Pfam" id="PF10163">
    <property type="entry name" value="EnY2"/>
    <property type="match status" value="1"/>
</dbReference>
<dbReference type="GO" id="GO:0000124">
    <property type="term" value="C:SAGA complex"/>
    <property type="evidence" value="ECO:0007669"/>
    <property type="project" value="UniProtKB-UniRule"/>
</dbReference>
<proteinExistence type="inferred from homology"/>
<accession>A0A7S1UHA8</accession>
<dbReference type="GO" id="GO:0005654">
    <property type="term" value="C:nucleoplasm"/>
    <property type="evidence" value="ECO:0007669"/>
    <property type="project" value="UniProtKB-SubCell"/>
</dbReference>
<dbReference type="GO" id="GO:0071819">
    <property type="term" value="C:DUBm complex"/>
    <property type="evidence" value="ECO:0007669"/>
    <property type="project" value="UniProtKB-UniRule"/>
</dbReference>
<dbReference type="AlphaFoldDB" id="A0A7S1UHA8"/>
<dbReference type="GO" id="GO:0070390">
    <property type="term" value="C:transcription export complex 2"/>
    <property type="evidence" value="ECO:0007669"/>
    <property type="project" value="UniProtKB-UniRule"/>
</dbReference>
<feature type="region of interest" description="Disordered" evidence="2">
    <location>
        <begin position="1"/>
        <end position="24"/>
    </location>
</feature>
<evidence type="ECO:0000313" key="3">
    <source>
        <dbReference type="EMBL" id="CAD9266172.1"/>
    </source>
</evidence>
<comment type="function">
    <text evidence="1">Involved in mRNA export coupled transcription activation by association with both the TREX-2 and the SAGA complexes. The transcription regulatory histone acetylation (HAT) complex SAGA is a multiprotein complex that activates transcription by remodeling chromatin and mediating histone acetylation and deubiquitination. Within the SAGA complex, participates to a subcomplex that specifically deubiquitinates histones. The SAGA complex is recruited to specific gene promoters by activators, where it is required for transcription. The TREX-2 complex functions in docking export-competent ribonucleoprotein particles (mRNPs) to the nuclear entrance of the nuclear pore complex (nuclear basket). TREX-2 participates in mRNA export and accurate chromatin positioning in the nucleus by tethering genes to the nuclear periphery.</text>
</comment>
<feature type="compositionally biased region" description="Basic and acidic residues" evidence="2">
    <location>
        <begin position="13"/>
        <end position="24"/>
    </location>
</feature>
<keyword evidence="1" id="KW-0010">Activator</keyword>
<feature type="compositionally biased region" description="Acidic residues" evidence="2">
    <location>
        <begin position="111"/>
        <end position="124"/>
    </location>
</feature>
<comment type="subcellular location">
    <subcellularLocation>
        <location evidence="1">Nucleus</location>
        <location evidence="1">Nucleoplasm</location>
    </subcellularLocation>
</comment>
<protein>
    <recommendedName>
        <fullName evidence="1">Transcription and mRNA export factor ENY2</fullName>
    </recommendedName>
    <alternativeName>
        <fullName evidence="1">Enhancer of yellow 2 transcription factor homolog</fullName>
    </alternativeName>
</protein>
<feature type="region of interest" description="Disordered" evidence="2">
    <location>
        <begin position="111"/>
        <end position="141"/>
    </location>
</feature>
<dbReference type="HAMAP" id="MF_03046">
    <property type="entry name" value="ENY2_Sus1"/>
    <property type="match status" value="1"/>
</dbReference>
<keyword evidence="1" id="KW-0653">Protein transport</keyword>
<dbReference type="GO" id="GO:0005643">
    <property type="term" value="C:nuclear pore"/>
    <property type="evidence" value="ECO:0007669"/>
    <property type="project" value="UniProtKB-UniRule"/>
</dbReference>
<keyword evidence="1" id="KW-0813">Transport</keyword>
<keyword evidence="1" id="KW-0811">Translocation</keyword>
<dbReference type="GO" id="GO:0015031">
    <property type="term" value="P:protein transport"/>
    <property type="evidence" value="ECO:0007669"/>
    <property type="project" value="UniProtKB-KW"/>
</dbReference>
<dbReference type="InterPro" id="IPR038212">
    <property type="entry name" value="TF_EnY2_sf"/>
</dbReference>
<organism evidence="3">
    <name type="scientific">Phaeomonas parva</name>
    <dbReference type="NCBI Taxonomy" id="124430"/>
    <lineage>
        <taxon>Eukaryota</taxon>
        <taxon>Sar</taxon>
        <taxon>Stramenopiles</taxon>
        <taxon>Ochrophyta</taxon>
        <taxon>Pinguiophyceae</taxon>
        <taxon>Pinguiochrysidales</taxon>
        <taxon>Pinguiochrysidaceae</taxon>
        <taxon>Phaeomonas</taxon>
    </lineage>
</organism>
<dbReference type="InterPro" id="IPR018783">
    <property type="entry name" value="TF_ENY2"/>
</dbReference>
<keyword evidence="1" id="KW-0539">Nucleus</keyword>
<evidence type="ECO:0000256" key="1">
    <source>
        <dbReference type="HAMAP-Rule" id="MF_03046"/>
    </source>
</evidence>
<gene>
    <name evidence="3" type="ORF">PPAR1163_LOCUS24596</name>
</gene>
<dbReference type="GO" id="GO:0006368">
    <property type="term" value="P:transcription elongation by RNA polymerase II"/>
    <property type="evidence" value="ECO:0007669"/>
    <property type="project" value="UniProtKB-UniRule"/>
</dbReference>
<dbReference type="GO" id="GO:0003713">
    <property type="term" value="F:transcription coactivator activity"/>
    <property type="evidence" value="ECO:0007669"/>
    <property type="project" value="UniProtKB-UniRule"/>
</dbReference>
<dbReference type="EMBL" id="HBGJ01039058">
    <property type="protein sequence ID" value="CAD9266172.1"/>
    <property type="molecule type" value="Transcribed_RNA"/>
</dbReference>
<dbReference type="GO" id="GO:0006325">
    <property type="term" value="P:chromatin organization"/>
    <property type="evidence" value="ECO:0007669"/>
    <property type="project" value="UniProtKB-KW"/>
</dbReference>
<keyword evidence="1" id="KW-0156">Chromatin regulator</keyword>